<protein>
    <recommendedName>
        <fullName evidence="3">Secreted protein</fullName>
    </recommendedName>
</protein>
<evidence type="ECO:0000313" key="1">
    <source>
        <dbReference type="Ensembl" id="ENSUAMP00000007912.1"/>
    </source>
</evidence>
<evidence type="ECO:0008006" key="3">
    <source>
        <dbReference type="Google" id="ProtNLM"/>
    </source>
</evidence>
<evidence type="ECO:0000313" key="2">
    <source>
        <dbReference type="Proteomes" id="UP000291022"/>
    </source>
</evidence>
<dbReference type="Ensembl" id="ENSUAMT00000008932.1">
    <property type="protein sequence ID" value="ENSUAMP00000007912.1"/>
    <property type="gene ID" value="ENSUAMG00000006778.1"/>
</dbReference>
<keyword evidence="2" id="KW-1185">Reference proteome</keyword>
<reference evidence="2" key="1">
    <citation type="submission" date="2016-06" db="EMBL/GenBank/DDBJ databases">
        <title>De novo assembly and RNA-Seq shows season-dependent expression and editing in black bear kidneys.</title>
        <authorList>
            <person name="Korstanje R."/>
            <person name="Srivastava A."/>
            <person name="Sarsani V.K."/>
            <person name="Sheehan S.M."/>
            <person name="Seger R.L."/>
            <person name="Barter M.E."/>
            <person name="Lindqvist C."/>
            <person name="Brody L.C."/>
            <person name="Mullikin J.C."/>
        </authorList>
    </citation>
    <scope>NUCLEOTIDE SEQUENCE [LARGE SCALE GENOMIC DNA]</scope>
</reference>
<dbReference type="AlphaFoldDB" id="A0A452QQU2"/>
<reference evidence="1" key="3">
    <citation type="submission" date="2025-09" db="UniProtKB">
        <authorList>
            <consortium name="Ensembl"/>
        </authorList>
    </citation>
    <scope>IDENTIFICATION</scope>
</reference>
<sequence>MKHWQEGNHFLFSACSYVTLNKLFCLLLFPCWGRKRKNTTTNCSLVFDSCTHLCAFLSFLKPHLCVCFPPRPLRKLPKCWIADASLD</sequence>
<reference evidence="1" key="2">
    <citation type="submission" date="2025-08" db="UniProtKB">
        <authorList>
            <consortium name="Ensembl"/>
        </authorList>
    </citation>
    <scope>IDENTIFICATION</scope>
</reference>
<proteinExistence type="predicted"/>
<accession>A0A452QQU2</accession>
<name>A0A452QQU2_URSAM</name>
<dbReference type="GeneTree" id="ENSGT00950000185841"/>
<dbReference type="Proteomes" id="UP000291022">
    <property type="component" value="Unassembled WGS sequence"/>
</dbReference>
<organism evidence="1 2">
    <name type="scientific">Ursus americanus</name>
    <name type="common">American black bear</name>
    <name type="synonym">Euarctos americanus</name>
    <dbReference type="NCBI Taxonomy" id="9643"/>
    <lineage>
        <taxon>Eukaryota</taxon>
        <taxon>Metazoa</taxon>
        <taxon>Chordata</taxon>
        <taxon>Craniata</taxon>
        <taxon>Vertebrata</taxon>
        <taxon>Euteleostomi</taxon>
        <taxon>Mammalia</taxon>
        <taxon>Eutheria</taxon>
        <taxon>Laurasiatheria</taxon>
        <taxon>Carnivora</taxon>
        <taxon>Caniformia</taxon>
        <taxon>Ursidae</taxon>
        <taxon>Ursus</taxon>
    </lineage>
</organism>